<evidence type="ECO:0000256" key="1">
    <source>
        <dbReference type="ARBA" id="ARBA00004117"/>
    </source>
</evidence>
<dbReference type="InterPro" id="IPR001444">
    <property type="entry name" value="Flag_bb_rod_N"/>
</dbReference>
<dbReference type="InterPro" id="IPR010930">
    <property type="entry name" value="Flg_bb/hook_C_dom"/>
</dbReference>
<evidence type="ECO:0000259" key="5">
    <source>
        <dbReference type="Pfam" id="PF06429"/>
    </source>
</evidence>
<keyword evidence="7" id="KW-0282">Flagellum</keyword>
<dbReference type="InterPro" id="IPR019776">
    <property type="entry name" value="Flagellar_basal_body_rod_CS"/>
</dbReference>
<dbReference type="SUPFAM" id="SSF117143">
    <property type="entry name" value="Flagellar hook protein flgE"/>
    <property type="match status" value="1"/>
</dbReference>
<comment type="similarity">
    <text evidence="2">Belongs to the flagella basal body rod proteins family.</text>
</comment>
<dbReference type="PANTHER" id="PTHR30435">
    <property type="entry name" value="FLAGELLAR PROTEIN"/>
    <property type="match status" value="1"/>
</dbReference>
<feature type="domain" description="Flagellar basal-body/hook protein C-terminal" evidence="5">
    <location>
        <begin position="229"/>
        <end position="273"/>
    </location>
</feature>
<dbReference type="GO" id="GO:0071978">
    <property type="term" value="P:bacterial-type flagellum-dependent swarming motility"/>
    <property type="evidence" value="ECO:0007669"/>
    <property type="project" value="TreeGrafter"/>
</dbReference>
<keyword evidence="3" id="KW-0975">Bacterial flagellum</keyword>
<dbReference type="Pfam" id="PF22692">
    <property type="entry name" value="LlgE_F_G_D1"/>
    <property type="match status" value="1"/>
</dbReference>
<feature type="domain" description="Flagellar basal body rod protein N-terminal" evidence="4">
    <location>
        <begin position="6"/>
        <end position="35"/>
    </location>
</feature>
<dbReference type="InterPro" id="IPR037925">
    <property type="entry name" value="FlgE/F/G-like"/>
</dbReference>
<evidence type="ECO:0000259" key="4">
    <source>
        <dbReference type="Pfam" id="PF00460"/>
    </source>
</evidence>
<evidence type="ECO:0000259" key="6">
    <source>
        <dbReference type="Pfam" id="PF22692"/>
    </source>
</evidence>
<evidence type="ECO:0000256" key="2">
    <source>
        <dbReference type="ARBA" id="ARBA00009677"/>
    </source>
</evidence>
<evidence type="ECO:0000313" key="7">
    <source>
        <dbReference type="EMBL" id="MPM17911.1"/>
    </source>
</evidence>
<dbReference type="AlphaFoldDB" id="A0A644XQ62"/>
<dbReference type="Pfam" id="PF00460">
    <property type="entry name" value="Flg_bb_rod"/>
    <property type="match status" value="1"/>
</dbReference>
<dbReference type="InterPro" id="IPR053967">
    <property type="entry name" value="LlgE_F_G-like_D1"/>
</dbReference>
<comment type="caution">
    <text evidence="7">The sequence shown here is derived from an EMBL/GenBank/DDBJ whole genome shotgun (WGS) entry which is preliminary data.</text>
</comment>
<dbReference type="PROSITE" id="PS00588">
    <property type="entry name" value="FLAGELLA_BB_ROD"/>
    <property type="match status" value="1"/>
</dbReference>
<sequence>MLKSLSSAVSGLQSHQTMMDVIGNNIANVSTAGYQSSRVTFSDVYYQTLRTGNEGTATAGGTNGAQVGYGSQVASIDVLHSTGGMTTTNRTLDQYIDGSGYFVLQDANKNEFYSKVGHLYFDAVGNLVDSGGNFVMGASGGTLSSGYTPEIINVANLADYSSISISATGIITGVDSTGTTATLGQIGLASFVNQDALLESGGCYYAQSSNSGAPTYGVPGETAVGTLVSGALEASNVDLSKEFTEMITAQRGFQANARVITTSDEILQELVNLKR</sequence>
<dbReference type="InterPro" id="IPR020013">
    <property type="entry name" value="Flagellar_FlgE/F/G"/>
</dbReference>
<keyword evidence="7" id="KW-0969">Cilium</keyword>
<reference evidence="7" key="1">
    <citation type="submission" date="2019-08" db="EMBL/GenBank/DDBJ databases">
        <authorList>
            <person name="Kucharzyk K."/>
            <person name="Murdoch R.W."/>
            <person name="Higgins S."/>
            <person name="Loffler F."/>
        </authorList>
    </citation>
    <scope>NUCLEOTIDE SEQUENCE</scope>
</reference>
<dbReference type="EMBL" id="VSSQ01002883">
    <property type="protein sequence ID" value="MPM17911.1"/>
    <property type="molecule type" value="Genomic_DNA"/>
</dbReference>
<dbReference type="Pfam" id="PF06429">
    <property type="entry name" value="Flg_bbr_C"/>
    <property type="match status" value="1"/>
</dbReference>
<evidence type="ECO:0000256" key="3">
    <source>
        <dbReference type="ARBA" id="ARBA00023143"/>
    </source>
</evidence>
<comment type="subcellular location">
    <subcellularLocation>
        <location evidence="1">Bacterial flagellum basal body</location>
    </subcellularLocation>
</comment>
<keyword evidence="7" id="KW-0966">Cell projection</keyword>
<protein>
    <submittedName>
        <fullName evidence="7">Flagellar basal-body rod protein FlgG</fullName>
    </submittedName>
</protein>
<name>A0A644XQ62_9ZZZZ</name>
<dbReference type="PANTHER" id="PTHR30435:SF1">
    <property type="entry name" value="FLAGELLAR HOOK PROTEIN FLGE"/>
    <property type="match status" value="1"/>
</dbReference>
<gene>
    <name evidence="7" type="primary">flgG_23</name>
    <name evidence="7" type="ORF">SDC9_64311</name>
</gene>
<feature type="domain" description="Flagellar hook protein FlgE/F/G-like D1" evidence="6">
    <location>
        <begin position="96"/>
        <end position="172"/>
    </location>
</feature>
<accession>A0A644XQ62</accession>
<dbReference type="GO" id="GO:0009425">
    <property type="term" value="C:bacterial-type flagellum basal body"/>
    <property type="evidence" value="ECO:0007669"/>
    <property type="project" value="UniProtKB-SubCell"/>
</dbReference>
<dbReference type="GO" id="GO:0005829">
    <property type="term" value="C:cytosol"/>
    <property type="evidence" value="ECO:0007669"/>
    <property type="project" value="TreeGrafter"/>
</dbReference>
<dbReference type="GO" id="GO:0009424">
    <property type="term" value="C:bacterial-type flagellum hook"/>
    <property type="evidence" value="ECO:0007669"/>
    <property type="project" value="TreeGrafter"/>
</dbReference>
<dbReference type="NCBIfam" id="TIGR03506">
    <property type="entry name" value="FlgEFG_subfam"/>
    <property type="match status" value="2"/>
</dbReference>
<proteinExistence type="inferred from homology"/>
<organism evidence="7">
    <name type="scientific">bioreactor metagenome</name>
    <dbReference type="NCBI Taxonomy" id="1076179"/>
    <lineage>
        <taxon>unclassified sequences</taxon>
        <taxon>metagenomes</taxon>
        <taxon>ecological metagenomes</taxon>
    </lineage>
</organism>